<dbReference type="GO" id="GO:0008270">
    <property type="term" value="F:zinc ion binding"/>
    <property type="evidence" value="ECO:0007669"/>
    <property type="project" value="UniProtKB-KW"/>
</dbReference>
<feature type="region of interest" description="Disordered" evidence="11">
    <location>
        <begin position="276"/>
        <end position="349"/>
    </location>
</feature>
<dbReference type="PROSITE" id="PS50157">
    <property type="entry name" value="ZINC_FINGER_C2H2_2"/>
    <property type="match status" value="6"/>
</dbReference>
<dbReference type="Gene3D" id="3.30.160.60">
    <property type="entry name" value="Classic Zinc Finger"/>
    <property type="match status" value="5"/>
</dbReference>
<keyword evidence="7" id="KW-0238">DNA-binding</keyword>
<keyword evidence="9" id="KW-0539">Nucleus</keyword>
<dbReference type="GO" id="GO:0005634">
    <property type="term" value="C:nucleus"/>
    <property type="evidence" value="ECO:0007669"/>
    <property type="project" value="UniProtKB-SubCell"/>
</dbReference>
<dbReference type="PANTHER" id="PTHR16515:SF49">
    <property type="entry name" value="GASTRULA ZINC FINGER PROTEIN XLCGF49.1-LIKE-RELATED"/>
    <property type="match status" value="1"/>
</dbReference>
<feature type="domain" description="C2H2-type" evidence="12">
    <location>
        <begin position="190"/>
        <end position="217"/>
    </location>
</feature>
<dbReference type="SUPFAM" id="SSF57667">
    <property type="entry name" value="beta-beta-alpha zinc fingers"/>
    <property type="match status" value="4"/>
</dbReference>
<evidence type="ECO:0000256" key="1">
    <source>
        <dbReference type="ARBA" id="ARBA00004123"/>
    </source>
</evidence>
<feature type="domain" description="C2H2-type" evidence="12">
    <location>
        <begin position="217"/>
        <end position="244"/>
    </location>
</feature>
<dbReference type="GO" id="GO:0003677">
    <property type="term" value="F:DNA binding"/>
    <property type="evidence" value="ECO:0007669"/>
    <property type="project" value="UniProtKB-KW"/>
</dbReference>
<evidence type="ECO:0000256" key="7">
    <source>
        <dbReference type="ARBA" id="ARBA00023125"/>
    </source>
</evidence>
<dbReference type="FunFam" id="3.30.160.60:FF:000045">
    <property type="entry name" value="ZFP69 zinc finger protein B"/>
    <property type="match status" value="1"/>
</dbReference>
<keyword evidence="6" id="KW-0805">Transcription regulation</keyword>
<keyword evidence="4 10" id="KW-0863">Zinc-finger</keyword>
<feature type="compositionally biased region" description="Acidic residues" evidence="11">
    <location>
        <begin position="300"/>
        <end position="317"/>
    </location>
</feature>
<dbReference type="Proteomes" id="UP000092461">
    <property type="component" value="Unassembled WGS sequence"/>
</dbReference>
<sequence>MKEGEEVLIDYSLVKEEYTVQEVPEQTEVPTGDSSKEDTIKFEIQEVREKTHKCPHCDKAYYRRDHLKGHLVTHTGERDYICDECHKGFPTQNRLWRHEQIHTQKKRSCYVCWKTFKTLLGLREHMVKHETIFKCEECGKKYCTKSVYEKHMKSHSDVLEFQCLKCPKKYKDRSNLRNHMKCAHTKCNAFTCEVCEKTFRWKCSLDRHMEKHSNDYRMCFYCSEVFRNKEYLRQHMKLHHSGLPCRTIDGPVWTCPMCQKKIRNLVTYDRHIKRHERKQREATSSFQSEIIKTENLKMEEESEDQEDQESLFLDEEEIPRKIKEEPEEASPEIPGKKLIKLELKDSDDR</sequence>
<keyword evidence="14" id="KW-1185">Reference proteome</keyword>
<feature type="compositionally biased region" description="Basic and acidic residues" evidence="11">
    <location>
        <begin position="339"/>
        <end position="349"/>
    </location>
</feature>
<evidence type="ECO:0000256" key="9">
    <source>
        <dbReference type="ARBA" id="ARBA00023242"/>
    </source>
</evidence>
<feature type="domain" description="C2H2-type" evidence="12">
    <location>
        <begin position="133"/>
        <end position="156"/>
    </location>
</feature>
<evidence type="ECO:0000256" key="4">
    <source>
        <dbReference type="ARBA" id="ARBA00022771"/>
    </source>
</evidence>
<evidence type="ECO:0000256" key="11">
    <source>
        <dbReference type="SAM" id="MobiDB-lite"/>
    </source>
</evidence>
<dbReference type="GO" id="GO:0032502">
    <property type="term" value="P:developmental process"/>
    <property type="evidence" value="ECO:0007669"/>
    <property type="project" value="UniProtKB-ARBA"/>
</dbReference>
<dbReference type="AlphaFoldDB" id="A0A1B0C805"/>
<feature type="domain" description="C2H2-type" evidence="12">
    <location>
        <begin position="52"/>
        <end position="79"/>
    </location>
</feature>
<proteinExistence type="predicted"/>
<keyword evidence="5" id="KW-0862">Zinc</keyword>
<organism evidence="13 14">
    <name type="scientific">Lutzomyia longipalpis</name>
    <name type="common">Sand fly</name>
    <dbReference type="NCBI Taxonomy" id="7200"/>
    <lineage>
        <taxon>Eukaryota</taxon>
        <taxon>Metazoa</taxon>
        <taxon>Ecdysozoa</taxon>
        <taxon>Arthropoda</taxon>
        <taxon>Hexapoda</taxon>
        <taxon>Insecta</taxon>
        <taxon>Pterygota</taxon>
        <taxon>Neoptera</taxon>
        <taxon>Endopterygota</taxon>
        <taxon>Diptera</taxon>
        <taxon>Nematocera</taxon>
        <taxon>Psychodoidea</taxon>
        <taxon>Psychodidae</taxon>
        <taxon>Lutzomyia</taxon>
        <taxon>Lutzomyia</taxon>
    </lineage>
</organism>
<evidence type="ECO:0000256" key="6">
    <source>
        <dbReference type="ARBA" id="ARBA00023015"/>
    </source>
</evidence>
<dbReference type="EnsemblMetazoa" id="LLOJ000018-RA">
    <property type="protein sequence ID" value="LLOJ000018-PA"/>
    <property type="gene ID" value="LLOJ000018"/>
</dbReference>
<dbReference type="EMBL" id="AJWK01000032">
    <property type="status" value="NOT_ANNOTATED_CDS"/>
    <property type="molecule type" value="Genomic_DNA"/>
</dbReference>
<keyword evidence="3" id="KW-0677">Repeat</keyword>
<evidence type="ECO:0000256" key="3">
    <source>
        <dbReference type="ARBA" id="ARBA00022737"/>
    </source>
</evidence>
<keyword evidence="8" id="KW-0804">Transcription</keyword>
<dbReference type="SMART" id="SM00355">
    <property type="entry name" value="ZnF_C2H2"/>
    <property type="match status" value="8"/>
</dbReference>
<evidence type="ECO:0000256" key="2">
    <source>
        <dbReference type="ARBA" id="ARBA00022723"/>
    </source>
</evidence>
<name>A0A1B0C805_LUTLO</name>
<accession>A0A1B0C805</accession>
<evidence type="ECO:0000256" key="8">
    <source>
        <dbReference type="ARBA" id="ARBA00023163"/>
    </source>
</evidence>
<dbReference type="VEuPathDB" id="VectorBase:LLONM1_000880"/>
<dbReference type="GO" id="GO:0010468">
    <property type="term" value="P:regulation of gene expression"/>
    <property type="evidence" value="ECO:0007669"/>
    <property type="project" value="TreeGrafter"/>
</dbReference>
<evidence type="ECO:0000313" key="13">
    <source>
        <dbReference type="EnsemblMetazoa" id="LLOJ000018-PA"/>
    </source>
</evidence>
<dbReference type="InterPro" id="IPR013087">
    <property type="entry name" value="Znf_C2H2_type"/>
</dbReference>
<reference evidence="13" key="1">
    <citation type="submission" date="2020-05" db="UniProtKB">
        <authorList>
            <consortium name="EnsemblMetazoa"/>
        </authorList>
    </citation>
    <scope>IDENTIFICATION</scope>
    <source>
        <strain evidence="13">Jacobina</strain>
    </source>
</reference>
<evidence type="ECO:0000256" key="10">
    <source>
        <dbReference type="PROSITE-ProRule" id="PRU00042"/>
    </source>
</evidence>
<dbReference type="Pfam" id="PF00096">
    <property type="entry name" value="zf-C2H2"/>
    <property type="match status" value="5"/>
</dbReference>
<feature type="domain" description="C2H2-type" evidence="12">
    <location>
        <begin position="80"/>
        <end position="107"/>
    </location>
</feature>
<dbReference type="PANTHER" id="PTHR16515">
    <property type="entry name" value="PR DOMAIN ZINC FINGER PROTEIN"/>
    <property type="match status" value="1"/>
</dbReference>
<dbReference type="VEuPathDB" id="VectorBase:LLOJ000018"/>
<evidence type="ECO:0000259" key="12">
    <source>
        <dbReference type="PROSITE" id="PS50157"/>
    </source>
</evidence>
<dbReference type="InterPro" id="IPR050331">
    <property type="entry name" value="Zinc_finger"/>
</dbReference>
<dbReference type="FunFam" id="3.30.160.60:FF:000065">
    <property type="entry name" value="B-cell CLL/lymphoma 6, member B"/>
    <property type="match status" value="1"/>
</dbReference>
<keyword evidence="2" id="KW-0479">Metal-binding</keyword>
<feature type="domain" description="C2H2-type" evidence="12">
    <location>
        <begin position="161"/>
        <end position="189"/>
    </location>
</feature>
<comment type="subcellular location">
    <subcellularLocation>
        <location evidence="1">Nucleus</location>
    </subcellularLocation>
</comment>
<protein>
    <recommendedName>
        <fullName evidence="12">C2H2-type domain-containing protein</fullName>
    </recommendedName>
</protein>
<evidence type="ECO:0000256" key="5">
    <source>
        <dbReference type="ARBA" id="ARBA00022833"/>
    </source>
</evidence>
<dbReference type="PROSITE" id="PS00028">
    <property type="entry name" value="ZINC_FINGER_C2H2_1"/>
    <property type="match status" value="7"/>
</dbReference>
<dbReference type="InterPro" id="IPR036236">
    <property type="entry name" value="Znf_C2H2_sf"/>
</dbReference>
<dbReference type="Pfam" id="PF13912">
    <property type="entry name" value="zf-C2H2_6"/>
    <property type="match status" value="1"/>
</dbReference>
<dbReference type="FunFam" id="3.30.160.60:FF:000202">
    <property type="entry name" value="Zinc finger protein 574"/>
    <property type="match status" value="1"/>
</dbReference>
<evidence type="ECO:0000313" key="14">
    <source>
        <dbReference type="Proteomes" id="UP000092461"/>
    </source>
</evidence>